<keyword evidence="2 6" id="KW-0812">Transmembrane</keyword>
<feature type="transmembrane region" description="Helical" evidence="6">
    <location>
        <begin position="208"/>
        <end position="228"/>
    </location>
</feature>
<feature type="transmembrane region" description="Helical" evidence="6">
    <location>
        <begin position="186"/>
        <end position="203"/>
    </location>
</feature>
<feature type="transmembrane region" description="Helical" evidence="6">
    <location>
        <begin position="129"/>
        <end position="150"/>
    </location>
</feature>
<dbReference type="PROSITE" id="PS00428">
    <property type="entry name" value="FTSW_RODA_SPOVE"/>
    <property type="match status" value="1"/>
</dbReference>
<gene>
    <name evidence="7" type="ORF">UFOPK1908_00432</name>
    <name evidence="8" type="ORF">UFOPK2282_00416</name>
    <name evidence="9" type="ORF">UFOPK3576_00908</name>
</gene>
<feature type="transmembrane region" description="Helical" evidence="6">
    <location>
        <begin position="356"/>
        <end position="381"/>
    </location>
</feature>
<dbReference type="GO" id="GO:0015648">
    <property type="term" value="F:lipid-linked peptidoglycan transporter activity"/>
    <property type="evidence" value="ECO:0007669"/>
    <property type="project" value="TreeGrafter"/>
</dbReference>
<comment type="subcellular location">
    <subcellularLocation>
        <location evidence="1">Membrane</location>
        <topology evidence="1">Multi-pass membrane protein</topology>
    </subcellularLocation>
</comment>
<reference evidence="8" key="1">
    <citation type="submission" date="2020-05" db="EMBL/GenBank/DDBJ databases">
        <authorList>
            <person name="Chiriac C."/>
            <person name="Salcher M."/>
            <person name="Ghai R."/>
            <person name="Kavagutti S V."/>
        </authorList>
    </citation>
    <scope>NUCLEOTIDE SEQUENCE</scope>
</reference>
<proteinExistence type="predicted"/>
<keyword evidence="5 6" id="KW-0472">Membrane</keyword>
<name>A0A6J6LEQ2_9ZZZZ</name>
<feature type="transmembrane region" description="Helical" evidence="6">
    <location>
        <begin position="27"/>
        <end position="47"/>
    </location>
</feature>
<dbReference type="AlphaFoldDB" id="A0A6J6LEQ2"/>
<evidence type="ECO:0000313" key="7">
    <source>
        <dbReference type="EMBL" id="CAB4616716.1"/>
    </source>
</evidence>
<dbReference type="GO" id="GO:0032153">
    <property type="term" value="C:cell division site"/>
    <property type="evidence" value="ECO:0007669"/>
    <property type="project" value="TreeGrafter"/>
</dbReference>
<evidence type="ECO:0000256" key="5">
    <source>
        <dbReference type="ARBA" id="ARBA00023136"/>
    </source>
</evidence>
<organism evidence="8">
    <name type="scientific">freshwater metagenome</name>
    <dbReference type="NCBI Taxonomy" id="449393"/>
    <lineage>
        <taxon>unclassified sequences</taxon>
        <taxon>metagenomes</taxon>
        <taxon>ecological metagenomes</taxon>
    </lineage>
</organism>
<dbReference type="Pfam" id="PF01098">
    <property type="entry name" value="FTSW_RODA_SPOVE"/>
    <property type="match status" value="1"/>
</dbReference>
<feature type="transmembrane region" description="Helical" evidence="6">
    <location>
        <begin position="326"/>
        <end position="344"/>
    </location>
</feature>
<keyword evidence="4 6" id="KW-1133">Transmembrane helix</keyword>
<dbReference type="EMBL" id="CAEZWR010000033">
    <property type="protein sequence ID" value="CAB4659029.1"/>
    <property type="molecule type" value="Genomic_DNA"/>
</dbReference>
<dbReference type="EMBL" id="CAFBMO010000033">
    <property type="protein sequence ID" value="CAB4908038.1"/>
    <property type="molecule type" value="Genomic_DNA"/>
</dbReference>
<accession>A0A6J6LEQ2</accession>
<evidence type="ECO:0000256" key="1">
    <source>
        <dbReference type="ARBA" id="ARBA00004141"/>
    </source>
</evidence>
<dbReference type="GO" id="GO:0008360">
    <property type="term" value="P:regulation of cell shape"/>
    <property type="evidence" value="ECO:0007669"/>
    <property type="project" value="UniProtKB-KW"/>
</dbReference>
<feature type="transmembrane region" description="Helical" evidence="6">
    <location>
        <begin position="91"/>
        <end position="109"/>
    </location>
</feature>
<feature type="transmembrane region" description="Helical" evidence="6">
    <location>
        <begin position="162"/>
        <end position="180"/>
    </location>
</feature>
<dbReference type="PANTHER" id="PTHR30474:SF14">
    <property type="entry name" value="CELL CYCLE PROTEIN"/>
    <property type="match status" value="1"/>
</dbReference>
<evidence type="ECO:0000256" key="4">
    <source>
        <dbReference type="ARBA" id="ARBA00022989"/>
    </source>
</evidence>
<dbReference type="InterPro" id="IPR018365">
    <property type="entry name" value="Cell_cycle_FtsW-rel_CS"/>
</dbReference>
<feature type="transmembrane region" description="Helical" evidence="6">
    <location>
        <begin position="297"/>
        <end position="314"/>
    </location>
</feature>
<protein>
    <submittedName>
        <fullName evidence="8">Unannotated protein</fullName>
    </submittedName>
</protein>
<evidence type="ECO:0000313" key="8">
    <source>
        <dbReference type="EMBL" id="CAB4659029.1"/>
    </source>
</evidence>
<dbReference type="InterPro" id="IPR001182">
    <property type="entry name" value="FtsW/RodA"/>
</dbReference>
<evidence type="ECO:0000313" key="9">
    <source>
        <dbReference type="EMBL" id="CAB4908038.1"/>
    </source>
</evidence>
<dbReference type="PANTHER" id="PTHR30474">
    <property type="entry name" value="CELL CYCLE PROTEIN"/>
    <property type="match status" value="1"/>
</dbReference>
<evidence type="ECO:0000256" key="2">
    <source>
        <dbReference type="ARBA" id="ARBA00022692"/>
    </source>
</evidence>
<dbReference type="EMBL" id="CAEZVB010000011">
    <property type="protein sequence ID" value="CAB4616716.1"/>
    <property type="molecule type" value="Genomic_DNA"/>
</dbReference>
<sequence length="393" mass="42350">MSFFTTMRSSDQQSFPSRKGGDYIRDLDWVLLAAAGAATVMGSLLVWSASRADLASPTDPQSYLKKHLINVVLALILGFIASRLDHRWLRAYTPVIYVISVFSLLLPFVPGLGTKIAGAQAWIQLPGGFTIQPSEFMKIAVILMMAVILAEKDRVTEEPKDKDVRLALIVAVLPLLIILMQNDTGSVLILGSVTVAVIAVSGARTTWVVGLLVSTVVGILLAIQLGLLKQYQVDRLTSFINPTADASSIAYNSTQARIAIGGGGWFGFGLFHGPQTQGRFVPVNESDFIFTVAGEELGFIGAAILILLLGIVLWRAVMIAMKADDMYGRLVATGIVAWLAFQMFENMGMALGIMPITGVPLPFVSAGGTSMMATWIAIGLLENIRLHSQQQLP</sequence>
<keyword evidence="3" id="KW-0133">Cell shape</keyword>
<evidence type="ECO:0000256" key="6">
    <source>
        <dbReference type="SAM" id="Phobius"/>
    </source>
</evidence>
<dbReference type="GO" id="GO:0051301">
    <property type="term" value="P:cell division"/>
    <property type="evidence" value="ECO:0007669"/>
    <property type="project" value="InterPro"/>
</dbReference>
<feature type="transmembrane region" description="Helical" evidence="6">
    <location>
        <begin position="67"/>
        <end position="84"/>
    </location>
</feature>
<evidence type="ECO:0000256" key="3">
    <source>
        <dbReference type="ARBA" id="ARBA00022960"/>
    </source>
</evidence>
<dbReference type="GO" id="GO:0005886">
    <property type="term" value="C:plasma membrane"/>
    <property type="evidence" value="ECO:0007669"/>
    <property type="project" value="TreeGrafter"/>
</dbReference>